<sequence>MVKVDLSSWPLLSEGNPSLVLLSSKVWHKALPVMGLFQFELVDGDVKRGGGNLSLSCRRI</sequence>
<evidence type="ECO:0000313" key="2">
    <source>
        <dbReference type="Proteomes" id="UP000594638"/>
    </source>
</evidence>
<name>A0A8S0S1L6_OLEEU</name>
<keyword evidence="2" id="KW-1185">Reference proteome</keyword>
<dbReference type="Gramene" id="OE9A057864T1">
    <property type="protein sequence ID" value="OE9A057864C1"/>
    <property type="gene ID" value="OE9A057864"/>
</dbReference>
<proteinExistence type="predicted"/>
<reference evidence="1 2" key="1">
    <citation type="submission" date="2019-12" db="EMBL/GenBank/DDBJ databases">
        <authorList>
            <person name="Alioto T."/>
            <person name="Alioto T."/>
            <person name="Gomez Garrido J."/>
        </authorList>
    </citation>
    <scope>NUCLEOTIDE SEQUENCE [LARGE SCALE GENOMIC DNA]</scope>
</reference>
<comment type="caution">
    <text evidence="1">The sequence shown here is derived from an EMBL/GenBank/DDBJ whole genome shotgun (WGS) entry which is preliminary data.</text>
</comment>
<protein>
    <submittedName>
        <fullName evidence="1">Uncharacterized protein</fullName>
    </submittedName>
</protein>
<accession>A0A8S0S1L6</accession>
<dbReference type="EMBL" id="CACTIH010003850">
    <property type="protein sequence ID" value="CAA2986275.1"/>
    <property type="molecule type" value="Genomic_DNA"/>
</dbReference>
<organism evidence="1 2">
    <name type="scientific">Olea europaea subsp. europaea</name>
    <dbReference type="NCBI Taxonomy" id="158383"/>
    <lineage>
        <taxon>Eukaryota</taxon>
        <taxon>Viridiplantae</taxon>
        <taxon>Streptophyta</taxon>
        <taxon>Embryophyta</taxon>
        <taxon>Tracheophyta</taxon>
        <taxon>Spermatophyta</taxon>
        <taxon>Magnoliopsida</taxon>
        <taxon>eudicotyledons</taxon>
        <taxon>Gunneridae</taxon>
        <taxon>Pentapetalae</taxon>
        <taxon>asterids</taxon>
        <taxon>lamiids</taxon>
        <taxon>Lamiales</taxon>
        <taxon>Oleaceae</taxon>
        <taxon>Oleeae</taxon>
        <taxon>Olea</taxon>
    </lineage>
</organism>
<dbReference type="AlphaFoldDB" id="A0A8S0S1L6"/>
<evidence type="ECO:0000313" key="1">
    <source>
        <dbReference type="EMBL" id="CAA2986275.1"/>
    </source>
</evidence>
<gene>
    <name evidence="1" type="ORF">OLEA9_A057864</name>
</gene>
<dbReference type="Proteomes" id="UP000594638">
    <property type="component" value="Unassembled WGS sequence"/>
</dbReference>